<feature type="region of interest" description="Disordered" evidence="2">
    <location>
        <begin position="172"/>
        <end position="235"/>
    </location>
</feature>
<proteinExistence type="inferred from homology"/>
<dbReference type="SUPFAM" id="SSF48371">
    <property type="entry name" value="ARM repeat"/>
    <property type="match status" value="1"/>
</dbReference>
<dbReference type="GO" id="GO:0005886">
    <property type="term" value="C:plasma membrane"/>
    <property type="evidence" value="ECO:0007669"/>
    <property type="project" value="EnsemblFungi"/>
</dbReference>
<dbReference type="GO" id="GO:0043495">
    <property type="term" value="F:protein-membrane adaptor activity"/>
    <property type="evidence" value="ECO:0007669"/>
    <property type="project" value="EnsemblFungi"/>
</dbReference>
<feature type="domain" description="Rapamycin-insensitive companion of mTOR middle" evidence="3">
    <location>
        <begin position="677"/>
        <end position="902"/>
    </location>
</feature>
<accession>A0A1G4K2J0</accession>
<dbReference type="GO" id="GO:0072659">
    <property type="term" value="P:protein localization to plasma membrane"/>
    <property type="evidence" value="ECO:0007669"/>
    <property type="project" value="EnsemblFungi"/>
</dbReference>
<dbReference type="PANTHER" id="PTHR13298">
    <property type="entry name" value="CYTOSOLIC REGULATOR PIANISSIMO"/>
    <property type="match status" value="1"/>
</dbReference>
<dbReference type="InterPro" id="IPR011989">
    <property type="entry name" value="ARM-like"/>
</dbReference>
<dbReference type="InterPro" id="IPR028268">
    <property type="entry name" value="Pianissimo_fam"/>
</dbReference>
<sequence length="1345" mass="152178">MVDMASQRPSPHLIKSSSSSEEYLSRNRPNTVLSTSFVSARKLDEAPSSPLSPQNTRRKRSGTVKTINNLKHDIHHVQQDLARLRRSKEDVEKRRESATNDIYPGNYSQEHLQRHSMALQSKDQLRKLDQQIKKSGDLLSTLRRRLDSTSSSASGETRFNAIPRPQFFVRKSQATSESALANDSVTEEEEVDEEFLSDSPSDSGDTSAEFYSGAQTKSHSHSSSPRNPAGRDAKVSKEHATWLVSDYLQSLQDTNSDRSFILSKANDLVTLLEQNPTIKFDLVLPAFSSTIQQLLLSEDEVTVSAAYRICRYLITGPEFIQELRKLYLEAFVIASLTKAGQSHTERLQAFKLVRSFLEYDMGLSVGLTQSVISCIENTDDPLRDLAMETLLELCYLKPALVHRCNGIQVLQNFVAENPASAISSFVLDALLDLMTFPDTRKYFVNCFDISVTLATLSDSHVKLNTSTEKLQSSISLISKCLKNYNGLIIFSANNFQRFRELLAFFRSPTLARYLIDLFLDVLRIKPLPYMDKKKAPLGFKPVPSQFQVEIMPINQYVGLLAIILFKLNFVTYLIPLVGQRGDVKKDPTLAAKARYLITEYSSVSVNLAGLRPSAPSNLHFPEKMTVEAVLYQAFQYERMTKRLNRNRNTIGMTGLDSNHGIMEFSERSKHKALISNIDEVRFKRMVYDTKVLQTKDFTLWNWGTLSDLIEGPLLNPRRLEELAKGTKFFRRLLVFYRPMRYRFSRIRSTSRLAARCVHVGCQLFKTLTATSEGMRILYDDTKLLPQMASLLFKAMEGQLAGNVFSEDSLSNTVCSGYFKFLGTLSDSSRGCAVLEKWSVFTVIYKMFQRTSTLSTAYLLRILPELSIIHSNHSRTILGKALVHPLADVRVEATNQLGIKLQSLLSEAKLGRSLGELERFLIELLIRQLYDLSSTVVAAADKILYDYCALQDWPPNVDTPRHHLLNQLVFIRSPILLEFLKTPAGFKQLNEIGFLASEREKWLRTKNMEYVPRVEAFIQHEMMAFPNAVESNSIPKRKLPMHFCGSLASTEEGINLISQMGDFVAIVNTIKKYRHDGYLSASVEQHSEVKAALWCCGYIGSTAQGINLLDAYSIGGDIVCISIMAQSTSVKFTAFYVLGLIASTEEGCEILDELGWDCSLDVQEEPVGLAFPRDVEQFLQFRDGGEAREFLSSPSQDDMESEESIAFELPNMDLDRLLNSKAKIENTTDDHEGEFQAEVDRQTRVLQMYQPPIKRPNDTDTADKVTRAASRLNNHIFSSAAVKEITELKSTYGAARFETVDVLSKVLELMEQYRFKPQARKILCENFLNRSSFEAVIKKDKKKSRR</sequence>
<dbReference type="STRING" id="1266660.A0A1G4K2J0"/>
<dbReference type="Pfam" id="PF14663">
    <property type="entry name" value="RasGEF_N_2"/>
    <property type="match status" value="1"/>
</dbReference>
<dbReference type="GO" id="GO:0030950">
    <property type="term" value="P:establishment or maintenance of actin cytoskeleton polarity"/>
    <property type="evidence" value="ECO:0007669"/>
    <property type="project" value="EnsemblFungi"/>
</dbReference>
<dbReference type="Gene3D" id="1.25.10.10">
    <property type="entry name" value="Leucine-rich Repeat Variant"/>
    <property type="match status" value="1"/>
</dbReference>
<dbReference type="InterPro" id="IPR029451">
    <property type="entry name" value="RICTOR_M"/>
</dbReference>
<reference evidence="6 7" key="1">
    <citation type="submission" date="2016-03" db="EMBL/GenBank/DDBJ databases">
        <authorList>
            <person name="Devillers H."/>
        </authorList>
    </citation>
    <scope>NUCLEOTIDE SEQUENCE [LARGE SCALE GENOMIC DNA]</scope>
    <source>
        <strain evidence="6">CBS 10888</strain>
    </source>
</reference>
<name>A0A1G4K2J0_9SACH</name>
<dbReference type="SMART" id="SM01307">
    <property type="entry name" value="RICTOR_M"/>
    <property type="match status" value="1"/>
</dbReference>
<dbReference type="Pfam" id="PF14664">
    <property type="entry name" value="RICTOR_N"/>
    <property type="match status" value="1"/>
</dbReference>
<evidence type="ECO:0000259" key="5">
    <source>
        <dbReference type="SMART" id="SM01310"/>
    </source>
</evidence>
<evidence type="ECO:0000259" key="4">
    <source>
        <dbReference type="SMART" id="SM01308"/>
    </source>
</evidence>
<dbReference type="InterPro" id="IPR029452">
    <property type="entry name" value="RICTOR_V"/>
</dbReference>
<evidence type="ECO:0000256" key="2">
    <source>
        <dbReference type="SAM" id="MobiDB-lite"/>
    </source>
</evidence>
<feature type="compositionally biased region" description="Polar residues" evidence="2">
    <location>
        <begin position="213"/>
        <end position="226"/>
    </location>
</feature>
<dbReference type="GO" id="GO:0031932">
    <property type="term" value="C:TORC2 complex"/>
    <property type="evidence" value="ECO:0007669"/>
    <property type="project" value="EnsemblFungi"/>
</dbReference>
<dbReference type="SMART" id="SM01310">
    <property type="entry name" value="RICTOR_V"/>
    <property type="match status" value="1"/>
</dbReference>
<dbReference type="Pfam" id="PF14668">
    <property type="entry name" value="RICTOR_V"/>
    <property type="match status" value="1"/>
</dbReference>
<feature type="compositionally biased region" description="Basic and acidic residues" evidence="2">
    <location>
        <begin position="87"/>
        <end position="98"/>
    </location>
</feature>
<dbReference type="OrthoDB" id="271111at2759"/>
<evidence type="ECO:0000256" key="1">
    <source>
        <dbReference type="ARBA" id="ARBA00008878"/>
    </source>
</evidence>
<comment type="similarity">
    <text evidence="1">Belongs to the RICTOR family.</text>
</comment>
<dbReference type="InterPro" id="IPR029453">
    <property type="entry name" value="Rictor_IV"/>
</dbReference>
<dbReference type="SMART" id="SM01303">
    <property type="entry name" value="RasGEF_N_2"/>
    <property type="match status" value="1"/>
</dbReference>
<dbReference type="Pfam" id="PF14666">
    <property type="entry name" value="RICTOR_M"/>
    <property type="match status" value="1"/>
</dbReference>
<evidence type="ECO:0000259" key="3">
    <source>
        <dbReference type="SMART" id="SM01307"/>
    </source>
</evidence>
<feature type="domain" description="Rapamycin-insensitive companion of mTOR" evidence="5">
    <location>
        <begin position="1085"/>
        <end position="1157"/>
    </location>
</feature>
<protein>
    <submittedName>
        <fullName evidence="6">LADA_0H08680g1_1</fullName>
    </submittedName>
</protein>
<feature type="compositionally biased region" description="Acidic residues" evidence="2">
    <location>
        <begin position="185"/>
        <end position="196"/>
    </location>
</feature>
<dbReference type="InterPro" id="IPR028267">
    <property type="entry name" value="Pianissimo_N"/>
</dbReference>
<feature type="compositionally biased region" description="Polar residues" evidence="2">
    <location>
        <begin position="172"/>
        <end position="184"/>
    </location>
</feature>
<dbReference type="InterPro" id="IPR016024">
    <property type="entry name" value="ARM-type_fold"/>
</dbReference>
<feature type="domain" description="Rapamycin-insensitive companion of mTOR N-terminal" evidence="4">
    <location>
        <begin position="262"/>
        <end position="609"/>
    </location>
</feature>
<dbReference type="GO" id="GO:0030148">
    <property type="term" value="P:sphingolipid biosynthetic process"/>
    <property type="evidence" value="ECO:0007669"/>
    <property type="project" value="EnsemblFungi"/>
</dbReference>
<dbReference type="GO" id="GO:0031505">
    <property type="term" value="P:fungal-type cell wall organization"/>
    <property type="evidence" value="ECO:0007669"/>
    <property type="project" value="EnsemblFungi"/>
</dbReference>
<dbReference type="SMART" id="SM01308">
    <property type="entry name" value="RICTOR_N"/>
    <property type="match status" value="1"/>
</dbReference>
<dbReference type="PANTHER" id="PTHR13298:SF11">
    <property type="entry name" value="RAPAMYCIN-INSENSITIVE COMPANION OF MTOR"/>
    <property type="match status" value="1"/>
</dbReference>
<evidence type="ECO:0000313" key="7">
    <source>
        <dbReference type="Proteomes" id="UP000190274"/>
    </source>
</evidence>
<dbReference type="EMBL" id="LT598461">
    <property type="protein sequence ID" value="SCU97840.1"/>
    <property type="molecule type" value="Genomic_DNA"/>
</dbReference>
<dbReference type="Proteomes" id="UP000190274">
    <property type="component" value="Chromosome H"/>
</dbReference>
<dbReference type="GO" id="GO:0038203">
    <property type="term" value="P:TORC2 signaling"/>
    <property type="evidence" value="ECO:0007669"/>
    <property type="project" value="TreeGrafter"/>
</dbReference>
<gene>
    <name evidence="6" type="ORF">LADA_0H08680G</name>
</gene>
<evidence type="ECO:0000313" key="6">
    <source>
        <dbReference type="EMBL" id="SCU97840.1"/>
    </source>
</evidence>
<feature type="region of interest" description="Disordered" evidence="2">
    <location>
        <begin position="87"/>
        <end position="106"/>
    </location>
</feature>
<dbReference type="GO" id="GO:0001558">
    <property type="term" value="P:regulation of cell growth"/>
    <property type="evidence" value="ECO:0007669"/>
    <property type="project" value="EnsemblFungi"/>
</dbReference>
<keyword evidence="7" id="KW-1185">Reference proteome</keyword>
<organism evidence="6 7">
    <name type="scientific">Lachancea dasiensis</name>
    <dbReference type="NCBI Taxonomy" id="1072105"/>
    <lineage>
        <taxon>Eukaryota</taxon>
        <taxon>Fungi</taxon>
        <taxon>Dikarya</taxon>
        <taxon>Ascomycota</taxon>
        <taxon>Saccharomycotina</taxon>
        <taxon>Saccharomycetes</taxon>
        <taxon>Saccharomycetales</taxon>
        <taxon>Saccharomycetaceae</taxon>
        <taxon>Lachancea</taxon>
    </lineage>
</organism>
<feature type="region of interest" description="Disordered" evidence="2">
    <location>
        <begin position="1"/>
        <end position="31"/>
    </location>
</feature>